<keyword evidence="11" id="KW-1185">Reference proteome</keyword>
<comment type="similarity">
    <text evidence="2 6">Belongs to the gastrin/cholecystokinin family.</text>
</comment>
<evidence type="ECO:0000256" key="7">
    <source>
        <dbReference type="SAM" id="MobiDB-lite"/>
    </source>
</evidence>
<keyword evidence="4" id="KW-0165">Cleavage on pair of basic residues</keyword>
<evidence type="ECO:0000256" key="2">
    <source>
        <dbReference type="ARBA" id="ARBA00006273"/>
    </source>
</evidence>
<dbReference type="InterPro" id="IPR013152">
    <property type="entry name" value="Gastrin/cholecystokinin_CS"/>
</dbReference>
<dbReference type="Proteomes" id="UP000830375">
    <property type="component" value="Unassembled WGS sequence"/>
</dbReference>
<evidence type="ECO:0000256" key="4">
    <source>
        <dbReference type="ARBA" id="ARBA00022685"/>
    </source>
</evidence>
<dbReference type="InterPro" id="IPR001651">
    <property type="entry name" value="Gastrin/CCK"/>
</dbReference>
<sequence length="255" mass="28640">MRTSCVWVFELVLLMVWTSETQTTAQASPISERHNVTGLTNTLPIPENNPPLSPETPTSRPKDTQHPAQGHPPSDPRTPTSRPKDTHLPAQGHPPHGPRTPTSRPKDTHLPVQRLPPPDPRTPSSRSKDTHLPAKGQPPPGQRTATSHRLKDRDYLGWMDFGVGYETCCFNFIDFKIPATKTVSALKTGLHCPVAGIVQVFYSKIYYLEKLLLNCRHIIKPILCSKMVMTQKDLEFCVNPDEPWIKKEMQKLPGK</sequence>
<evidence type="ECO:0000256" key="3">
    <source>
        <dbReference type="ARBA" id="ARBA00022525"/>
    </source>
</evidence>
<feature type="domain" description="Gastrin/cholecystokinin peptide hormone" evidence="9">
    <location>
        <begin position="142"/>
        <end position="162"/>
    </location>
</feature>
<dbReference type="Gene3D" id="2.40.50.40">
    <property type="match status" value="1"/>
</dbReference>
<evidence type="ECO:0000256" key="8">
    <source>
        <dbReference type="SAM" id="SignalP"/>
    </source>
</evidence>
<feature type="signal peptide" evidence="8">
    <location>
        <begin position="1"/>
        <end position="21"/>
    </location>
</feature>
<evidence type="ECO:0000256" key="6">
    <source>
        <dbReference type="RuleBase" id="RU004362"/>
    </source>
</evidence>
<evidence type="ECO:0000256" key="1">
    <source>
        <dbReference type="ARBA" id="ARBA00004613"/>
    </source>
</evidence>
<organism evidence="10 11">
    <name type="scientific">Labeo rohita</name>
    <name type="common">Indian major carp</name>
    <name type="synonym">Cyprinus rohita</name>
    <dbReference type="NCBI Taxonomy" id="84645"/>
    <lineage>
        <taxon>Eukaryota</taxon>
        <taxon>Metazoa</taxon>
        <taxon>Chordata</taxon>
        <taxon>Craniata</taxon>
        <taxon>Vertebrata</taxon>
        <taxon>Euteleostomi</taxon>
        <taxon>Actinopterygii</taxon>
        <taxon>Neopterygii</taxon>
        <taxon>Teleostei</taxon>
        <taxon>Ostariophysi</taxon>
        <taxon>Cypriniformes</taxon>
        <taxon>Cyprinidae</taxon>
        <taxon>Labeoninae</taxon>
        <taxon>Labeonini</taxon>
        <taxon>Labeo</taxon>
    </lineage>
</organism>
<dbReference type="Pfam" id="PF00918">
    <property type="entry name" value="Gastrin"/>
    <property type="match status" value="1"/>
</dbReference>
<accession>A0ABQ8KZQ1</accession>
<name>A0ABQ8KZQ1_LABRO</name>
<proteinExistence type="inferred from homology"/>
<reference evidence="10 11" key="1">
    <citation type="submission" date="2022-01" db="EMBL/GenBank/DDBJ databases">
        <title>A high-quality chromosome-level genome assembly of rohu carp, Labeo rohita.</title>
        <authorList>
            <person name="Arick M.A. II"/>
            <person name="Hsu C.-Y."/>
            <person name="Magbanua Z."/>
            <person name="Pechanova O."/>
            <person name="Grover C."/>
            <person name="Miller E."/>
            <person name="Thrash A."/>
            <person name="Ezzel L."/>
            <person name="Alam S."/>
            <person name="Benzie J."/>
            <person name="Hamilton M."/>
            <person name="Karsi A."/>
            <person name="Lawrence M.L."/>
            <person name="Peterson D.G."/>
        </authorList>
    </citation>
    <scope>NUCLEOTIDE SEQUENCE [LARGE SCALE GENOMIC DNA]</scope>
    <source>
        <strain evidence="11">BAU-BD-2019</strain>
        <tissue evidence="10">Blood</tissue>
    </source>
</reference>
<gene>
    <name evidence="10" type="ORF">H4Q32_025705</name>
</gene>
<comment type="subcellular location">
    <subcellularLocation>
        <location evidence="1 6">Secreted</location>
    </subcellularLocation>
</comment>
<dbReference type="PROSITE" id="PS00259">
    <property type="entry name" value="GASTRIN"/>
    <property type="match status" value="1"/>
</dbReference>
<dbReference type="InterPro" id="IPR036048">
    <property type="entry name" value="Interleukin_8-like_sf"/>
</dbReference>
<evidence type="ECO:0000313" key="10">
    <source>
        <dbReference type="EMBL" id="KAI2643944.1"/>
    </source>
</evidence>
<evidence type="ECO:0000313" key="11">
    <source>
        <dbReference type="Proteomes" id="UP000830375"/>
    </source>
</evidence>
<keyword evidence="3" id="KW-0964">Secreted</keyword>
<protein>
    <submittedName>
        <fullName evidence="10">Cholecystokinin</fullName>
    </submittedName>
</protein>
<feature type="region of interest" description="Disordered" evidence="7">
    <location>
        <begin position="23"/>
        <end position="148"/>
    </location>
</feature>
<dbReference type="SUPFAM" id="SSF54117">
    <property type="entry name" value="Interleukin 8-like chemokines"/>
    <property type="match status" value="2"/>
</dbReference>
<keyword evidence="5" id="KW-0027">Amidation</keyword>
<comment type="caution">
    <text evidence="10">The sequence shown here is derived from an EMBL/GenBank/DDBJ whole genome shotgun (WGS) entry which is preliminary data.</text>
</comment>
<keyword evidence="8" id="KW-0732">Signal</keyword>
<feature type="chain" id="PRO_5045042242" evidence="8">
    <location>
        <begin position="22"/>
        <end position="255"/>
    </location>
</feature>
<dbReference type="EMBL" id="JACTAM010002693">
    <property type="protein sequence ID" value="KAI2643944.1"/>
    <property type="molecule type" value="Genomic_DNA"/>
</dbReference>
<evidence type="ECO:0000256" key="5">
    <source>
        <dbReference type="ARBA" id="ARBA00022815"/>
    </source>
</evidence>
<evidence type="ECO:0000259" key="9">
    <source>
        <dbReference type="Pfam" id="PF00918"/>
    </source>
</evidence>